<dbReference type="Gene3D" id="1.10.10.10">
    <property type="entry name" value="Winged helix-like DNA-binding domain superfamily/Winged helix DNA-binding domain"/>
    <property type="match status" value="1"/>
</dbReference>
<accession>A0ABT1L948</accession>
<protein>
    <submittedName>
        <fullName evidence="5">Alpha/beta fold hydrolase</fullName>
    </submittedName>
</protein>
<keyword evidence="6" id="KW-1185">Reference proteome</keyword>
<dbReference type="SUPFAM" id="SSF55073">
    <property type="entry name" value="Nucleotide cyclase"/>
    <property type="match status" value="1"/>
</dbReference>
<name>A0ABT1L948_9HYPH</name>
<evidence type="ECO:0000256" key="2">
    <source>
        <dbReference type="ARBA" id="ARBA00022840"/>
    </source>
</evidence>
<dbReference type="InterPro" id="IPR041664">
    <property type="entry name" value="AAA_16"/>
</dbReference>
<evidence type="ECO:0000259" key="4">
    <source>
        <dbReference type="PROSITE" id="PS50125"/>
    </source>
</evidence>
<dbReference type="InterPro" id="IPR001054">
    <property type="entry name" value="A/G_cyclase"/>
</dbReference>
<feature type="compositionally biased region" description="Pro residues" evidence="3">
    <location>
        <begin position="218"/>
        <end position="227"/>
    </location>
</feature>
<dbReference type="RefSeq" id="WP_254738777.1">
    <property type="nucleotide sequence ID" value="NZ_JANCLU010000002.1"/>
</dbReference>
<dbReference type="SUPFAM" id="SSF52540">
    <property type="entry name" value="P-loop containing nucleoside triphosphate hydrolases"/>
    <property type="match status" value="1"/>
</dbReference>
<reference evidence="5 6" key="1">
    <citation type="submission" date="2022-07" db="EMBL/GenBank/DDBJ databases">
        <authorList>
            <person name="Li W.-J."/>
            <person name="Deng Q.-Q."/>
        </authorList>
    </citation>
    <scope>NUCLEOTIDE SEQUENCE [LARGE SCALE GENOMIC DNA]</scope>
    <source>
        <strain evidence="5 6">SYSU M60028</strain>
    </source>
</reference>
<dbReference type="PRINTS" id="PR00111">
    <property type="entry name" value="ABHYDROLASE"/>
</dbReference>
<dbReference type="SUPFAM" id="SSF46894">
    <property type="entry name" value="C-terminal effector domain of the bipartite response regulators"/>
    <property type="match status" value="1"/>
</dbReference>
<evidence type="ECO:0000313" key="6">
    <source>
        <dbReference type="Proteomes" id="UP001205890"/>
    </source>
</evidence>
<dbReference type="PROSITE" id="PS50125">
    <property type="entry name" value="GUANYLATE_CYCLASE_2"/>
    <property type="match status" value="1"/>
</dbReference>
<proteinExistence type="predicted"/>
<dbReference type="Pfam" id="PF00561">
    <property type="entry name" value="Abhydrolase_1"/>
    <property type="match status" value="1"/>
</dbReference>
<dbReference type="InterPro" id="IPR016032">
    <property type="entry name" value="Sig_transdc_resp-reg_C-effctor"/>
</dbReference>
<dbReference type="Gene3D" id="3.30.70.1230">
    <property type="entry name" value="Nucleotide cyclase"/>
    <property type="match status" value="1"/>
</dbReference>
<dbReference type="Proteomes" id="UP001205890">
    <property type="component" value="Unassembled WGS sequence"/>
</dbReference>
<dbReference type="InterPro" id="IPR029058">
    <property type="entry name" value="AB_hydrolase_fold"/>
</dbReference>
<gene>
    <name evidence="5" type="ORF">NK718_03740</name>
</gene>
<dbReference type="InterPro" id="IPR000073">
    <property type="entry name" value="AB_hydrolase_1"/>
</dbReference>
<keyword evidence="5" id="KW-0378">Hydrolase</keyword>
<feature type="domain" description="Guanylate cyclase" evidence="4">
    <location>
        <begin position="506"/>
        <end position="660"/>
    </location>
</feature>
<evidence type="ECO:0000256" key="1">
    <source>
        <dbReference type="ARBA" id="ARBA00022741"/>
    </source>
</evidence>
<keyword evidence="2" id="KW-0067">ATP-binding</keyword>
<dbReference type="GO" id="GO:0016787">
    <property type="term" value="F:hydrolase activity"/>
    <property type="evidence" value="ECO:0007669"/>
    <property type="project" value="UniProtKB-KW"/>
</dbReference>
<dbReference type="CDD" id="cd07302">
    <property type="entry name" value="CHD"/>
    <property type="match status" value="1"/>
</dbReference>
<dbReference type="PANTHER" id="PTHR16305">
    <property type="entry name" value="TESTICULAR SOLUBLE ADENYLYL CYCLASE"/>
    <property type="match status" value="1"/>
</dbReference>
<dbReference type="SUPFAM" id="SSF53474">
    <property type="entry name" value="alpha/beta-Hydrolases"/>
    <property type="match status" value="1"/>
</dbReference>
<dbReference type="InterPro" id="IPR011990">
    <property type="entry name" value="TPR-like_helical_dom_sf"/>
</dbReference>
<dbReference type="Gene3D" id="1.25.40.10">
    <property type="entry name" value="Tetratricopeptide repeat domain"/>
    <property type="match status" value="1"/>
</dbReference>
<dbReference type="EMBL" id="JANCLU010000002">
    <property type="protein sequence ID" value="MCP8937616.1"/>
    <property type="molecule type" value="Genomic_DNA"/>
</dbReference>
<dbReference type="InterPro" id="IPR027417">
    <property type="entry name" value="P-loop_NTPase"/>
</dbReference>
<dbReference type="InterPro" id="IPR036388">
    <property type="entry name" value="WH-like_DNA-bd_sf"/>
</dbReference>
<sequence>MTARLTIGVLGELQVTRGEDVVQLPPSRKTRALLAFLAVAGRPQRRERLCEMFWEVPDDPRGALRWSLSKIRQVLNGDGRDRVMADRNTVQLDFGDIEVDFSELAALKPDDVAALPTDRLCTLADLFRGEFLEDLSFPRCPDFEAWRTFHADAIGVLRLRVLRTLVERLADDPERALAFAHRLHMLDPDDAVLAARVEELAEAARDRGRRPAAVTVAAPPPEPPAPSARPEEAAPLPAVDKEQTIRFCTAGDGVRIAYAVSGEGPPIVRAAHWMSHVQHDWRSPVWRHWMEELSRENRLIRYDERGNGLSDWNVADISFEAMVSDLASVVDAAGLERFTLLGVSQSCAVSVAYAIRHPERVAGLILYGGYVRGWRKRGDPGEIATREALATLMRAGWGQNNPIFRQLFTARFIPGASPDQIASFDELQRMTVSPENAWRLQSMFADIDVTALLGRVTAPTLVLHGARDQVAPFESGRALATGIPNARFVALDTANHILSGDEPAFHTFLREVRGFTAAVNAAPARPAATTEGRRQVTVLTAEVVNPDSLLDFTDPEEAELTPLRERSRAIVAAHGGTVVGAGPNEITVAFGAETATEDHALQACRAALAMQAAFEALADSTMTLRIGIDSGEAVVRARRDGERGRPEVSGSPVQVARRLVHALQRGVIAVTDRARHAVGGYARLTRLEHAACPAFPEDWAVFELVAERSGTSRWQLRARAVDNRLVGREAEMRALRDLARHVRGGAGQAVALTGEAGFGKSRLAHEFLASEDLADFAKVECGALELDGDSPWGLMKKLLRSLFGVDRNADAEAATRGIAAVLEDRAADLLSPLLFVLDLPVPDPSWNALSAPARARRVEDAALASLSAVAARAPVALLIEDLHWADAQSLAAVRRILAWVAGEKVLALATSRADPEMSWLGDGHVTRIALQPLDPATALAFATSILGDDPSVAPLARAIAERTGGVPLFIEEVIGEMAQSGRLAGRAGAYTARGDVDALVVPMSVQSVIAARLGKLDEQDRRILQASSVIGREIRPDLLARLAGLDEATVERRLEALVDEGFLVERASGPARHWAFRHALIQEVVHGGLLAERRRDLNARLVEAMEQTAAGDAFVERLAEHALRAEAWDKAAHYLVRAARKALARSAHGTALTFAERGLEAVARLPESQDRHRLELDLQKARGLAWMAARGWGSPEVGQACARAEELCNLLDDTSELYVVLRGRAQYYMIGGQPRAARDVTLRCQELSRGTNDEGLVIETHHMEWTNGLFMGEYDTAIDSAERSRAIYRPESHHGLTYLYSGHDPGVCCRCFAGLAYWQQGKLLPADEACREAVDLAEKLAHPLTTAIAYWGMSYLHLFRSEPARCLEWAERVVDLCDEFSLPLLRSQGRFQAGWAMAHLGDARAGLAAMSEGVEAIRATGAEMGLPYFLALMAETVARTGDQGRALALVEEALASARRNGARFQFSEFLRIKAEILAGSGAAPEEVEALLRSAIRSAGRQHASVGELRAATQLARHLARHRRHAEARDTLAPYSGLIGQLAGTAESHEARGLL</sequence>
<dbReference type="Gene3D" id="3.40.50.300">
    <property type="entry name" value="P-loop containing nucleotide triphosphate hydrolases"/>
    <property type="match status" value="1"/>
</dbReference>
<comment type="caution">
    <text evidence="5">The sequence shown here is derived from an EMBL/GenBank/DDBJ whole genome shotgun (WGS) entry which is preliminary data.</text>
</comment>
<organism evidence="5 6">
    <name type="scientific">Alsobacter ponti</name>
    <dbReference type="NCBI Taxonomy" id="2962936"/>
    <lineage>
        <taxon>Bacteria</taxon>
        <taxon>Pseudomonadati</taxon>
        <taxon>Pseudomonadota</taxon>
        <taxon>Alphaproteobacteria</taxon>
        <taxon>Hyphomicrobiales</taxon>
        <taxon>Alsobacteraceae</taxon>
        <taxon>Alsobacter</taxon>
    </lineage>
</organism>
<dbReference type="PANTHER" id="PTHR16305:SF28">
    <property type="entry name" value="GUANYLATE CYCLASE DOMAIN-CONTAINING PROTEIN"/>
    <property type="match status" value="1"/>
</dbReference>
<dbReference type="InterPro" id="IPR029787">
    <property type="entry name" value="Nucleotide_cyclase"/>
</dbReference>
<evidence type="ECO:0000256" key="3">
    <source>
        <dbReference type="SAM" id="MobiDB-lite"/>
    </source>
</evidence>
<dbReference type="Pfam" id="PF13191">
    <property type="entry name" value="AAA_16"/>
    <property type="match status" value="1"/>
</dbReference>
<dbReference type="SUPFAM" id="SSF48452">
    <property type="entry name" value="TPR-like"/>
    <property type="match status" value="1"/>
</dbReference>
<dbReference type="Gene3D" id="3.40.50.1820">
    <property type="entry name" value="alpha/beta hydrolase"/>
    <property type="match status" value="1"/>
</dbReference>
<feature type="region of interest" description="Disordered" evidence="3">
    <location>
        <begin position="204"/>
        <end position="235"/>
    </location>
</feature>
<keyword evidence="1" id="KW-0547">Nucleotide-binding</keyword>
<evidence type="ECO:0000313" key="5">
    <source>
        <dbReference type="EMBL" id="MCP8937616.1"/>
    </source>
</evidence>